<dbReference type="GO" id="GO:0003844">
    <property type="term" value="F:1,4-alpha-glucan branching enzyme activity"/>
    <property type="evidence" value="ECO:0007669"/>
    <property type="project" value="UniProtKB-EC"/>
</dbReference>
<keyword evidence="2" id="KW-0808">Transferase</keyword>
<feature type="domain" description="1,4-alpha-glucan branching enzyme C-terminal" evidence="1">
    <location>
        <begin position="151"/>
        <end position="250"/>
    </location>
</feature>
<dbReference type="SUPFAM" id="SSF88688">
    <property type="entry name" value="Families 57/38 glycoside transferase middle domain"/>
    <property type="match status" value="1"/>
</dbReference>
<evidence type="ECO:0000259" key="1">
    <source>
        <dbReference type="Pfam" id="PF09210"/>
    </source>
</evidence>
<dbReference type="Gene3D" id="3.20.110.10">
    <property type="entry name" value="Glycoside hydrolase 38, N terminal domain"/>
    <property type="match status" value="1"/>
</dbReference>
<proteinExistence type="predicted"/>
<gene>
    <name evidence="2" type="ORF">SDC9_150002</name>
</gene>
<dbReference type="InterPro" id="IPR027291">
    <property type="entry name" value="Glyco_hydro_38_N_sf"/>
</dbReference>
<dbReference type="SUPFAM" id="SSF88713">
    <property type="entry name" value="Glycoside hydrolase/deacetylase"/>
    <property type="match status" value="1"/>
</dbReference>
<dbReference type="InterPro" id="IPR028995">
    <property type="entry name" value="Glyco_hydro_57/38_cen_sf"/>
</dbReference>
<dbReference type="PANTHER" id="PTHR41695">
    <property type="entry name" value="1,4-ALPHA-GLUCAN BRANCHING ENZYME RV3031-RELATED"/>
    <property type="match status" value="1"/>
</dbReference>
<dbReference type="EC" id="2.4.1.18" evidence="2"/>
<sequence>MEYIQPYLNKAGIRVDTGLKYHRITGATNNKEYYVPENALVKSKSHGGHFAHCKHHQIEKASSDMDIPPIITCPYDTELFGHWWFEGPDFIYEFLKRSSENWTSYELTTPKKYLEKHTRVQCSSPSPSSWGEHGDYSVWINSSNDWIYKDLQEAAEKMIRLANSFKKPTSLQKRALNEAARELVLAESSDWPFIIKNNTSVQYAVNRLNTHIERFNKLYEQITKNTIDIKYLDKIESIDNIFPNMDYSIYKSF</sequence>
<comment type="caution">
    <text evidence="2">The sequence shown here is derived from an EMBL/GenBank/DDBJ whole genome shotgun (WGS) entry which is preliminary data.</text>
</comment>
<dbReference type="PANTHER" id="PTHR41695:SF1">
    <property type="entry name" value="1,4-ALPHA-GLUCAN BRANCHING ENZYME TK1436"/>
    <property type="match status" value="1"/>
</dbReference>
<name>A0A645EMW4_9ZZZZ</name>
<dbReference type="InterPro" id="IPR040042">
    <property type="entry name" value="Branching_enz_MT3115-like"/>
</dbReference>
<dbReference type="EMBL" id="VSSQ01048738">
    <property type="protein sequence ID" value="MPN02786.1"/>
    <property type="molecule type" value="Genomic_DNA"/>
</dbReference>
<dbReference type="Gene3D" id="1.20.1430.10">
    <property type="entry name" value="Families 57/38 glycoside transferase, middle domain"/>
    <property type="match status" value="1"/>
</dbReference>
<dbReference type="Pfam" id="PF09210">
    <property type="entry name" value="BE_C"/>
    <property type="match status" value="1"/>
</dbReference>
<accession>A0A645EMW4</accession>
<keyword evidence="2" id="KW-0328">Glycosyltransferase</keyword>
<organism evidence="2">
    <name type="scientific">bioreactor metagenome</name>
    <dbReference type="NCBI Taxonomy" id="1076179"/>
    <lineage>
        <taxon>unclassified sequences</taxon>
        <taxon>metagenomes</taxon>
        <taxon>ecological metagenomes</taxon>
    </lineage>
</organism>
<dbReference type="GO" id="GO:0030979">
    <property type="term" value="P:alpha-glucan biosynthetic process"/>
    <property type="evidence" value="ECO:0007669"/>
    <property type="project" value="InterPro"/>
</dbReference>
<dbReference type="InterPro" id="IPR015293">
    <property type="entry name" value="BE_C"/>
</dbReference>
<protein>
    <submittedName>
        <fullName evidence="2">1,4-alpha-glucan branching enzyme</fullName>
        <ecNumber evidence="2">2.4.1.18</ecNumber>
    </submittedName>
</protein>
<evidence type="ECO:0000313" key="2">
    <source>
        <dbReference type="EMBL" id="MPN02786.1"/>
    </source>
</evidence>
<reference evidence="2" key="1">
    <citation type="submission" date="2019-08" db="EMBL/GenBank/DDBJ databases">
        <authorList>
            <person name="Kucharzyk K."/>
            <person name="Murdoch R.W."/>
            <person name="Higgins S."/>
            <person name="Loffler F."/>
        </authorList>
    </citation>
    <scope>NUCLEOTIDE SEQUENCE</scope>
</reference>
<dbReference type="InterPro" id="IPR037090">
    <property type="entry name" value="57_glycoside_trans_central"/>
</dbReference>
<dbReference type="InterPro" id="IPR011330">
    <property type="entry name" value="Glyco_hydro/deAcase_b/a-brl"/>
</dbReference>
<dbReference type="GO" id="GO:0005576">
    <property type="term" value="C:extracellular region"/>
    <property type="evidence" value="ECO:0007669"/>
    <property type="project" value="TreeGrafter"/>
</dbReference>
<dbReference type="AlphaFoldDB" id="A0A645EMW4"/>